<protein>
    <recommendedName>
        <fullName evidence="6">Cyclin-like domain-containing protein</fullName>
    </recommendedName>
</protein>
<evidence type="ECO:0000256" key="4">
    <source>
        <dbReference type="ARBA" id="ARBA00023306"/>
    </source>
</evidence>
<dbReference type="EMBL" id="JAVXUP010002685">
    <property type="protein sequence ID" value="KAK3001948.1"/>
    <property type="molecule type" value="Genomic_DNA"/>
</dbReference>
<gene>
    <name evidence="7" type="ORF">RJ639_021290</name>
</gene>
<evidence type="ECO:0000256" key="5">
    <source>
        <dbReference type="RuleBase" id="RU000383"/>
    </source>
</evidence>
<accession>A0AA89AGV6</accession>
<name>A0AA89AGV6_9ASTE</name>
<comment type="caution">
    <text evidence="7">The sequence shown here is derived from an EMBL/GenBank/DDBJ whole genome shotgun (WGS) entry which is preliminary data.</text>
</comment>
<dbReference type="AlphaFoldDB" id="A0AA89AGV6"/>
<dbReference type="Proteomes" id="UP001188597">
    <property type="component" value="Unassembled WGS sequence"/>
</dbReference>
<comment type="similarity">
    <text evidence="1">Belongs to the cyclin family. Cyclin D subfamily.</text>
</comment>
<evidence type="ECO:0000313" key="7">
    <source>
        <dbReference type="EMBL" id="KAK3001948.1"/>
    </source>
</evidence>
<reference evidence="7" key="1">
    <citation type="submission" date="2022-12" db="EMBL/GenBank/DDBJ databases">
        <title>Draft genome assemblies for two species of Escallonia (Escalloniales).</title>
        <authorList>
            <person name="Chanderbali A."/>
            <person name="Dervinis C."/>
            <person name="Anghel I."/>
            <person name="Soltis D."/>
            <person name="Soltis P."/>
            <person name="Zapata F."/>
        </authorList>
    </citation>
    <scope>NUCLEOTIDE SEQUENCE</scope>
    <source>
        <strain evidence="7">UCBG64.0493</strain>
        <tissue evidence="7">Leaf</tissue>
    </source>
</reference>
<keyword evidence="4" id="KW-0131">Cell cycle</keyword>
<keyword evidence="8" id="KW-1185">Reference proteome</keyword>
<dbReference type="SMART" id="SM00385">
    <property type="entry name" value="CYCLIN"/>
    <property type="match status" value="1"/>
</dbReference>
<sequence length="241" mass="27858">MEFELENPLTSFKQHQCDTIPSLFANETDHMPSSLAFKPGSFRAALRREAVSLVLQAQFASNFDPYISYLAVNYMDRFISEQEMPQQVKPWYLRLLVISCLSLAGKMKNVNLPLSDLQSDDECFIYDTHSIHRMETLILTRLGWQMRSITPFSFFYYFISFLGQEYRSVFEALKDRASEILFKSKCDLQLLEFKPSIIAASALLSASEELIPLQFPCFRAQISSCKYVNKVSKENHTQTFC</sequence>
<dbReference type="Pfam" id="PF00134">
    <property type="entry name" value="Cyclin_N"/>
    <property type="match status" value="1"/>
</dbReference>
<keyword evidence="3 5" id="KW-0195">Cyclin</keyword>
<dbReference type="Gene3D" id="1.10.472.10">
    <property type="entry name" value="Cyclin-like"/>
    <property type="match status" value="2"/>
</dbReference>
<dbReference type="SUPFAM" id="SSF47954">
    <property type="entry name" value="Cyclin-like"/>
    <property type="match status" value="2"/>
</dbReference>
<evidence type="ECO:0000256" key="1">
    <source>
        <dbReference type="ARBA" id="ARBA00009065"/>
    </source>
</evidence>
<dbReference type="CDD" id="cd20544">
    <property type="entry name" value="CYCLIN_AtCycD-like_rpt2"/>
    <property type="match status" value="1"/>
</dbReference>
<dbReference type="InterPro" id="IPR006671">
    <property type="entry name" value="Cyclin_N"/>
</dbReference>
<evidence type="ECO:0000256" key="2">
    <source>
        <dbReference type="ARBA" id="ARBA00022618"/>
    </source>
</evidence>
<dbReference type="FunFam" id="1.10.472.10:FF:000040">
    <property type="entry name" value="D6-type cyclin"/>
    <property type="match status" value="1"/>
</dbReference>
<dbReference type="InterPro" id="IPR013763">
    <property type="entry name" value="Cyclin-like_dom"/>
</dbReference>
<evidence type="ECO:0000256" key="3">
    <source>
        <dbReference type="ARBA" id="ARBA00023127"/>
    </source>
</evidence>
<proteinExistence type="inferred from homology"/>
<dbReference type="PANTHER" id="PTHR10177">
    <property type="entry name" value="CYCLINS"/>
    <property type="match status" value="1"/>
</dbReference>
<dbReference type="FunFam" id="1.10.472.10:FF:000060">
    <property type="entry name" value="D6-type cyclin"/>
    <property type="match status" value="1"/>
</dbReference>
<evidence type="ECO:0000259" key="6">
    <source>
        <dbReference type="SMART" id="SM00385"/>
    </source>
</evidence>
<dbReference type="GO" id="GO:0051301">
    <property type="term" value="P:cell division"/>
    <property type="evidence" value="ECO:0007669"/>
    <property type="project" value="UniProtKB-KW"/>
</dbReference>
<evidence type="ECO:0000313" key="8">
    <source>
        <dbReference type="Proteomes" id="UP001188597"/>
    </source>
</evidence>
<dbReference type="InterPro" id="IPR039361">
    <property type="entry name" value="Cyclin"/>
</dbReference>
<organism evidence="7 8">
    <name type="scientific">Escallonia herrerae</name>
    <dbReference type="NCBI Taxonomy" id="1293975"/>
    <lineage>
        <taxon>Eukaryota</taxon>
        <taxon>Viridiplantae</taxon>
        <taxon>Streptophyta</taxon>
        <taxon>Embryophyta</taxon>
        <taxon>Tracheophyta</taxon>
        <taxon>Spermatophyta</taxon>
        <taxon>Magnoliopsida</taxon>
        <taxon>eudicotyledons</taxon>
        <taxon>Gunneridae</taxon>
        <taxon>Pentapetalae</taxon>
        <taxon>asterids</taxon>
        <taxon>campanulids</taxon>
        <taxon>Escalloniales</taxon>
        <taxon>Escalloniaceae</taxon>
        <taxon>Escallonia</taxon>
    </lineage>
</organism>
<dbReference type="InterPro" id="IPR036915">
    <property type="entry name" value="Cyclin-like_sf"/>
</dbReference>
<keyword evidence="2" id="KW-0132">Cell division</keyword>
<feature type="domain" description="Cyclin-like" evidence="6">
    <location>
        <begin position="52"/>
        <end position="140"/>
    </location>
</feature>